<evidence type="ECO:0000256" key="2">
    <source>
        <dbReference type="ARBA" id="ARBA00023125"/>
    </source>
</evidence>
<feature type="active site" description="O-(5'-phospho-DNA)-serine intermediate" evidence="4 5">
    <location>
        <position position="10"/>
    </location>
</feature>
<proteinExistence type="predicted"/>
<dbReference type="PANTHER" id="PTHR30461:SF23">
    <property type="entry name" value="DNA RECOMBINASE-RELATED"/>
    <property type="match status" value="1"/>
</dbReference>
<dbReference type="PROSITE" id="PS51736">
    <property type="entry name" value="RECOMBINASES_3"/>
    <property type="match status" value="1"/>
</dbReference>
<dbReference type="SMART" id="SM00857">
    <property type="entry name" value="Resolvase"/>
    <property type="match status" value="1"/>
</dbReference>
<comment type="caution">
    <text evidence="8">The sequence shown here is derived from an EMBL/GenBank/DDBJ whole genome shotgun (WGS) entry which is preliminary data.</text>
</comment>
<dbReference type="PANTHER" id="PTHR30461">
    <property type="entry name" value="DNA-INVERTASE FROM LAMBDOID PROPHAGE"/>
    <property type="match status" value="1"/>
</dbReference>
<keyword evidence="3" id="KW-0233">DNA recombination</keyword>
<evidence type="ECO:0000256" key="5">
    <source>
        <dbReference type="PROSITE-ProRule" id="PRU10137"/>
    </source>
</evidence>
<dbReference type="GO" id="GO:0000150">
    <property type="term" value="F:DNA strand exchange activity"/>
    <property type="evidence" value="ECO:0007669"/>
    <property type="project" value="InterPro"/>
</dbReference>
<dbReference type="Gene3D" id="3.90.1750.20">
    <property type="entry name" value="Putative Large Serine Recombinase, Chain B, Domain 2"/>
    <property type="match status" value="1"/>
</dbReference>
<dbReference type="Pfam" id="PF00239">
    <property type="entry name" value="Resolvase"/>
    <property type="match status" value="1"/>
</dbReference>
<dbReference type="AlphaFoldDB" id="A0A3N9P3R1"/>
<dbReference type="EMBL" id="RQPI01000009">
    <property type="protein sequence ID" value="RQW10379.1"/>
    <property type="molecule type" value="Genomic_DNA"/>
</dbReference>
<dbReference type="PROSITE" id="PS00397">
    <property type="entry name" value="RECOMBINASES_1"/>
    <property type="match status" value="1"/>
</dbReference>
<keyword evidence="2" id="KW-0238">DNA-binding</keyword>
<evidence type="ECO:0000313" key="8">
    <source>
        <dbReference type="EMBL" id="RQW10379.1"/>
    </source>
</evidence>
<dbReference type="SUPFAM" id="SSF53041">
    <property type="entry name" value="Resolvase-like"/>
    <property type="match status" value="1"/>
</dbReference>
<dbReference type="InterPro" id="IPR006119">
    <property type="entry name" value="Resolv_N"/>
</dbReference>
<evidence type="ECO:0000313" key="9">
    <source>
        <dbReference type="Proteomes" id="UP000282529"/>
    </source>
</evidence>
<evidence type="ECO:0000256" key="3">
    <source>
        <dbReference type="ARBA" id="ARBA00023172"/>
    </source>
</evidence>
<gene>
    <name evidence="8" type="ORF">EH198_16310</name>
</gene>
<dbReference type="GO" id="GO:0003677">
    <property type="term" value="F:DNA binding"/>
    <property type="evidence" value="ECO:0007669"/>
    <property type="project" value="UniProtKB-KW"/>
</dbReference>
<organism evidence="8 9">
    <name type="scientific">Paenibacillus rhizophilus</name>
    <dbReference type="NCBI Taxonomy" id="1850366"/>
    <lineage>
        <taxon>Bacteria</taxon>
        <taxon>Bacillati</taxon>
        <taxon>Bacillota</taxon>
        <taxon>Bacilli</taxon>
        <taxon>Bacillales</taxon>
        <taxon>Paenibacillaceae</taxon>
        <taxon>Paenibacillus</taxon>
    </lineage>
</organism>
<dbReference type="GO" id="GO:0015074">
    <property type="term" value="P:DNA integration"/>
    <property type="evidence" value="ECO:0007669"/>
    <property type="project" value="UniProtKB-KW"/>
</dbReference>
<evidence type="ECO:0000259" key="6">
    <source>
        <dbReference type="PROSITE" id="PS51736"/>
    </source>
</evidence>
<evidence type="ECO:0000259" key="7">
    <source>
        <dbReference type="PROSITE" id="PS51737"/>
    </source>
</evidence>
<dbReference type="InterPro" id="IPR006118">
    <property type="entry name" value="Recombinase_CS"/>
</dbReference>
<dbReference type="InterPro" id="IPR050639">
    <property type="entry name" value="SSR_resolvase"/>
</dbReference>
<accession>A0A3N9P3R1</accession>
<dbReference type="InterPro" id="IPR025827">
    <property type="entry name" value="Zn_ribbon_recom_dom"/>
</dbReference>
<feature type="domain" description="Recombinase" evidence="7">
    <location>
        <begin position="152"/>
        <end position="275"/>
    </location>
</feature>
<dbReference type="InterPro" id="IPR038109">
    <property type="entry name" value="DNA_bind_recomb_sf"/>
</dbReference>
<reference evidence="8 9" key="1">
    <citation type="submission" date="2018-11" db="EMBL/GenBank/DDBJ databases">
        <title>Genome sequence of strain 7197.</title>
        <authorList>
            <person name="Gao J."/>
            <person name="Sun J."/>
        </authorList>
    </citation>
    <scope>NUCLEOTIDE SEQUENCE [LARGE SCALE GENOMIC DNA]</scope>
    <source>
        <strain evidence="8 9">7197</strain>
    </source>
</reference>
<dbReference type="Gene3D" id="3.40.50.1390">
    <property type="entry name" value="Resolvase, N-terminal catalytic domain"/>
    <property type="match status" value="1"/>
</dbReference>
<evidence type="ECO:0000256" key="4">
    <source>
        <dbReference type="PIRSR" id="PIRSR606118-50"/>
    </source>
</evidence>
<dbReference type="Pfam" id="PF13408">
    <property type="entry name" value="Zn_ribbon_recom"/>
    <property type="match status" value="1"/>
</dbReference>
<dbReference type="Pfam" id="PF07508">
    <property type="entry name" value="Recombinase"/>
    <property type="match status" value="1"/>
</dbReference>
<dbReference type="Proteomes" id="UP000282529">
    <property type="component" value="Unassembled WGS sequence"/>
</dbReference>
<dbReference type="OrthoDB" id="9811097at2"/>
<dbReference type="InterPro" id="IPR011109">
    <property type="entry name" value="DNA_bind_recombinase_dom"/>
</dbReference>
<dbReference type="RefSeq" id="WP_124696563.1">
    <property type="nucleotide sequence ID" value="NZ_JBHUFE010000036.1"/>
</dbReference>
<evidence type="ECO:0000256" key="1">
    <source>
        <dbReference type="ARBA" id="ARBA00022908"/>
    </source>
</evidence>
<protein>
    <submittedName>
        <fullName evidence="8">Recombinase family protein</fullName>
    </submittedName>
</protein>
<feature type="domain" description="Resolvase/invertase-type recombinase catalytic" evidence="6">
    <location>
        <begin position="2"/>
        <end position="149"/>
    </location>
</feature>
<keyword evidence="9" id="KW-1185">Reference proteome</keyword>
<sequence>MKAAIYIRVSTDEQANEGFSIDAQKRRLLAYADSQDWEVTEVYIDDGWSAKDLKRPEMQRMIGDVKQKLFDVVLVYKLDRMTRSSNDCDHLLKMFEAHSVKFQSCTESFETRTATGRLFIRLVADIAQWERENTAERVRFGMEQMVMEGRRPGGPVPFGYDKSGKLVEEEAAQIRLLRRFYMEGDGIKAIAIKLNGMGKYRRGFKWSAFPVWYILDNPYYAGKLRYGTKKSNGKYASRKKEGVVDLIVQESDNEKLFTWEEYEEHKAEMHRRSFDGYSKSREYWFSGVLICGKCGSKMSGRYHQNKRKDGSYNKITSYICANRQTGKGCTMPMFRQELVEKLLMEWIEGKLTIDHNVIREISVTAEEDPNESLRDDLNKELQKVRERRKKWQRMYADDLISQDELREHNADEKANEDIIMAELEKMPEMSSESLTAPSDIIYDLPELWPLMEDKDKHDLILDIFKEIKLYTPVDKAHGKKGKFIPASIESVVFN</sequence>
<dbReference type="CDD" id="cd00338">
    <property type="entry name" value="Ser_Recombinase"/>
    <property type="match status" value="1"/>
</dbReference>
<dbReference type="PROSITE" id="PS51737">
    <property type="entry name" value="RECOMBINASE_DNA_BIND"/>
    <property type="match status" value="1"/>
</dbReference>
<name>A0A3N9P3R1_9BACL</name>
<keyword evidence="1" id="KW-0229">DNA integration</keyword>
<dbReference type="InterPro" id="IPR036162">
    <property type="entry name" value="Resolvase-like_N_sf"/>
</dbReference>